<evidence type="ECO:0000313" key="2">
    <source>
        <dbReference type="Proteomes" id="UP001283361"/>
    </source>
</evidence>
<dbReference type="AlphaFoldDB" id="A0AAE0Z140"/>
<dbReference type="Proteomes" id="UP001283361">
    <property type="component" value="Unassembled WGS sequence"/>
</dbReference>
<dbReference type="EMBL" id="JAWDGP010004927">
    <property type="protein sequence ID" value="KAK3760984.1"/>
    <property type="molecule type" value="Genomic_DNA"/>
</dbReference>
<reference evidence="1" key="1">
    <citation type="journal article" date="2023" name="G3 (Bethesda)">
        <title>A reference genome for the long-term kleptoplast-retaining sea slug Elysia crispata morphotype clarki.</title>
        <authorList>
            <person name="Eastman K.E."/>
            <person name="Pendleton A.L."/>
            <person name="Shaikh M.A."/>
            <person name="Suttiyut T."/>
            <person name="Ogas R."/>
            <person name="Tomko P."/>
            <person name="Gavelis G."/>
            <person name="Widhalm J.R."/>
            <person name="Wisecaver J.H."/>
        </authorList>
    </citation>
    <scope>NUCLEOTIDE SEQUENCE</scope>
    <source>
        <strain evidence="1">ECLA1</strain>
    </source>
</reference>
<gene>
    <name evidence="1" type="ORF">RRG08_022391</name>
</gene>
<keyword evidence="2" id="KW-1185">Reference proteome</keyword>
<proteinExistence type="predicted"/>
<organism evidence="1 2">
    <name type="scientific">Elysia crispata</name>
    <name type="common">lettuce slug</name>
    <dbReference type="NCBI Taxonomy" id="231223"/>
    <lineage>
        <taxon>Eukaryota</taxon>
        <taxon>Metazoa</taxon>
        <taxon>Spiralia</taxon>
        <taxon>Lophotrochozoa</taxon>
        <taxon>Mollusca</taxon>
        <taxon>Gastropoda</taxon>
        <taxon>Heterobranchia</taxon>
        <taxon>Euthyneura</taxon>
        <taxon>Panpulmonata</taxon>
        <taxon>Sacoglossa</taxon>
        <taxon>Placobranchoidea</taxon>
        <taxon>Plakobranchidae</taxon>
        <taxon>Elysia</taxon>
    </lineage>
</organism>
<comment type="caution">
    <text evidence="1">The sequence shown here is derived from an EMBL/GenBank/DDBJ whole genome shotgun (WGS) entry which is preliminary data.</text>
</comment>
<accession>A0AAE0Z140</accession>
<name>A0AAE0Z140_9GAST</name>
<sequence>MILSTASVWQVAREQLRDTASQAWTQPGSKHKTALDLHGFTGTGHYGQQAWTNCGHGGPVVVEDGEEGQLMRRSGITRKLSGS</sequence>
<evidence type="ECO:0000313" key="1">
    <source>
        <dbReference type="EMBL" id="KAK3760984.1"/>
    </source>
</evidence>
<protein>
    <submittedName>
        <fullName evidence="1">Uncharacterized protein</fullName>
    </submittedName>
</protein>